<name>A0A6L5EGE8_9ENTR</name>
<sequence>MEYHFISDDSFFLQGVSGINLPGRKKRILHHAGMLSDKKHPQSGDVVVVNIADITRRQHILQSPWVAYCRVIILLRTKNDGRYQNQRKFPWVIPFRTGQYTLADILSRAAASEPIQRGITQSQRLLFHYLCRGYSLPLLKEKMKVTTKYLYALKLSTMKTYGLSDGHATGVLLCRDMTGIFCQECCFITSR</sequence>
<dbReference type="AlphaFoldDB" id="A0A6L5EGE8"/>
<protein>
    <submittedName>
        <fullName evidence="1">Uncharacterized protein</fullName>
    </submittedName>
</protein>
<evidence type="ECO:0000313" key="1">
    <source>
        <dbReference type="EMBL" id="MPQ54597.1"/>
    </source>
</evidence>
<comment type="caution">
    <text evidence="1">The sequence shown here is derived from an EMBL/GenBank/DDBJ whole genome shotgun (WGS) entry which is preliminary data.</text>
</comment>
<proteinExistence type="predicted"/>
<reference evidence="1 2" key="1">
    <citation type="submission" date="2019-10" db="EMBL/GenBank/DDBJ databases">
        <title>Characterization of a new Citrobacter species.</title>
        <authorList>
            <person name="Goncalves Ribeiro T."/>
            <person name="Izdebski R."/>
            <person name="Urbanowicz P."/>
            <person name="Carmeli Y."/>
            <person name="Gniadkowski M."/>
            <person name="Peixe L."/>
        </authorList>
    </citation>
    <scope>NUCLEOTIDE SEQUENCE [LARGE SCALE GENOMIC DNA]</scope>
    <source>
        <strain evidence="1 2">NMI7905_11</strain>
    </source>
</reference>
<dbReference type="Proteomes" id="UP000475079">
    <property type="component" value="Unassembled WGS sequence"/>
</dbReference>
<organism evidence="1 2">
    <name type="scientific">Citrobacter telavivensis</name>
    <dbReference type="NCBI Taxonomy" id="2653932"/>
    <lineage>
        <taxon>Bacteria</taxon>
        <taxon>Pseudomonadati</taxon>
        <taxon>Pseudomonadota</taxon>
        <taxon>Gammaproteobacteria</taxon>
        <taxon>Enterobacterales</taxon>
        <taxon>Enterobacteriaceae</taxon>
        <taxon>Citrobacter</taxon>
    </lineage>
</organism>
<gene>
    <name evidence="1" type="ORF">GBB84_27395</name>
</gene>
<evidence type="ECO:0000313" key="2">
    <source>
        <dbReference type="Proteomes" id="UP000475079"/>
    </source>
</evidence>
<keyword evidence="2" id="KW-1185">Reference proteome</keyword>
<dbReference type="EMBL" id="WHIY01000034">
    <property type="protein sequence ID" value="MPQ54597.1"/>
    <property type="molecule type" value="Genomic_DNA"/>
</dbReference>
<accession>A0A6L5EGE8</accession>
<dbReference type="RefSeq" id="WP_152405583.1">
    <property type="nucleotide sequence ID" value="NZ_WHIY01000034.1"/>
</dbReference>